<evidence type="ECO:0000313" key="11">
    <source>
        <dbReference type="Proteomes" id="UP000265427"/>
    </source>
</evidence>
<gene>
    <name evidence="4" type="ORF">DYB25_003116</name>
    <name evidence="8" type="ORF">DYB26_001661</name>
    <name evidence="10" type="ORF">DYB28_013237</name>
    <name evidence="7" type="ORF">DYB30_005125</name>
    <name evidence="9" type="ORF">DYB31_000879</name>
    <name evidence="6" type="ORF">DYB34_005980</name>
    <name evidence="5" type="ORF">DYB36_004851</name>
</gene>
<accession>A0A396ZTB5</accession>
<dbReference type="EMBL" id="QUTD01006123">
    <property type="protein sequence ID" value="RHY57375.1"/>
    <property type="molecule type" value="Genomic_DNA"/>
</dbReference>
<reference evidence="11 12" key="2">
    <citation type="submission" date="2018-08" db="EMBL/GenBank/DDBJ databases">
        <title>Aphanomyces genome sequencing and annotation.</title>
        <authorList>
            <person name="Minardi D."/>
            <person name="Oidtmann B."/>
            <person name="Van Der Giezen M."/>
            <person name="Studholme D.J."/>
        </authorList>
    </citation>
    <scope>NUCLEOTIDE SEQUENCE [LARGE SCALE GENOMIC DNA]</scope>
    <source>
        <strain evidence="9 12">197901</strain>
        <strain evidence="7 14">D2</strain>
        <strain evidence="8 17">FDL457</strain>
        <strain evidence="5 11">Kv</strain>
        <strain evidence="6 16">Si</strain>
        <strain evidence="4 13">Yx</strain>
    </source>
</reference>
<dbReference type="EMBL" id="QUTE01010167">
    <property type="protein sequence ID" value="RHZ14994.1"/>
    <property type="molecule type" value="Genomic_DNA"/>
</dbReference>
<evidence type="ECO:0000313" key="7">
    <source>
        <dbReference type="EMBL" id="RHY57375.1"/>
    </source>
</evidence>
<dbReference type="Proteomes" id="UP000265427">
    <property type="component" value="Unassembled WGS sequence"/>
</dbReference>
<keyword evidence="2" id="KW-1133">Transmembrane helix</keyword>
<dbReference type="Proteomes" id="UP000266643">
    <property type="component" value="Unassembled WGS sequence"/>
</dbReference>
<evidence type="ECO:0000256" key="2">
    <source>
        <dbReference type="SAM" id="Phobius"/>
    </source>
</evidence>
<evidence type="ECO:0000256" key="1">
    <source>
        <dbReference type="SAM" id="MobiDB-lite"/>
    </source>
</evidence>
<evidence type="ECO:0000313" key="17">
    <source>
        <dbReference type="Proteomes" id="UP000286510"/>
    </source>
</evidence>
<evidence type="ECO:0000313" key="12">
    <source>
        <dbReference type="Proteomes" id="UP000266196"/>
    </source>
</evidence>
<dbReference type="Proteomes" id="UP000286510">
    <property type="component" value="Unassembled WGS sequence"/>
</dbReference>
<comment type="caution">
    <text evidence="4">The sequence shown here is derived from an EMBL/GenBank/DDBJ whole genome shotgun (WGS) entry which is preliminary data.</text>
</comment>
<evidence type="ECO:0000313" key="14">
    <source>
        <dbReference type="Proteomes" id="UP000266643"/>
    </source>
</evidence>
<reference evidence="10 15" key="1">
    <citation type="journal article" date="2018" name="J. Invertebr. Pathol.">
        <title>New genotyping method for the causative agent of crayfish plague (Aphanomyces astaci) based on whole genome data.</title>
        <authorList>
            <person name="Minardi D."/>
            <person name="Studholme D.J."/>
            <person name="van der Giezen M."/>
            <person name="Pretto T."/>
            <person name="Oidtmann B."/>
        </authorList>
    </citation>
    <scope>NUCLEOTIDE SEQUENCE [LARGE SCALE GENOMIC DNA]</scope>
    <source>
        <strain evidence="10 15">KB13</strain>
    </source>
</reference>
<evidence type="ECO:0000256" key="3">
    <source>
        <dbReference type="SAM" id="SignalP"/>
    </source>
</evidence>
<dbReference type="Proteomes" id="UP000266196">
    <property type="component" value="Unassembled WGS sequence"/>
</dbReference>
<evidence type="ECO:0000313" key="10">
    <source>
        <dbReference type="EMBL" id="RLN75857.1"/>
    </source>
</evidence>
<dbReference type="EMBL" id="QUTB01006123">
    <property type="protein sequence ID" value="RHY51545.1"/>
    <property type="molecule type" value="Genomic_DNA"/>
</dbReference>
<organism evidence="4 13">
    <name type="scientific">Aphanomyces astaci</name>
    <name type="common">Crayfish plague agent</name>
    <dbReference type="NCBI Taxonomy" id="112090"/>
    <lineage>
        <taxon>Eukaryota</taxon>
        <taxon>Sar</taxon>
        <taxon>Stramenopiles</taxon>
        <taxon>Oomycota</taxon>
        <taxon>Saprolegniomycetes</taxon>
        <taxon>Saprolegniales</taxon>
        <taxon>Verrucalvaceae</taxon>
        <taxon>Aphanomyces</taxon>
    </lineage>
</organism>
<dbReference type="Proteomes" id="UP000266239">
    <property type="component" value="Unassembled WGS sequence"/>
</dbReference>
<dbReference type="EMBL" id="QUSZ01002533">
    <property type="protein sequence ID" value="RHY21874.1"/>
    <property type="molecule type" value="Genomic_DNA"/>
</dbReference>
<evidence type="ECO:0000313" key="6">
    <source>
        <dbReference type="EMBL" id="RHY51545.1"/>
    </source>
</evidence>
<keyword evidence="2" id="KW-0472">Membrane</keyword>
<dbReference type="EMBL" id="QUTA01011029">
    <property type="protein sequence ID" value="RHX98912.1"/>
    <property type="molecule type" value="Genomic_DNA"/>
</dbReference>
<feature type="transmembrane region" description="Helical" evidence="2">
    <location>
        <begin position="248"/>
        <end position="267"/>
    </location>
</feature>
<evidence type="ECO:0000313" key="16">
    <source>
        <dbReference type="Proteomes" id="UP000283543"/>
    </source>
</evidence>
<keyword evidence="2" id="KW-0812">Transmembrane</keyword>
<protein>
    <submittedName>
        <fullName evidence="4">Uncharacterized protein</fullName>
    </submittedName>
</protein>
<evidence type="ECO:0000313" key="5">
    <source>
        <dbReference type="EMBL" id="RHY21874.1"/>
    </source>
</evidence>
<dbReference type="EMBL" id="QUTI01065538">
    <property type="protein sequence ID" value="RLN75857.1"/>
    <property type="molecule type" value="Genomic_DNA"/>
</dbReference>
<dbReference type="Proteomes" id="UP000275652">
    <property type="component" value="Unassembled WGS sequence"/>
</dbReference>
<feature type="signal peptide" evidence="3">
    <location>
        <begin position="1"/>
        <end position="36"/>
    </location>
</feature>
<evidence type="ECO:0000313" key="15">
    <source>
        <dbReference type="Proteomes" id="UP000275652"/>
    </source>
</evidence>
<keyword evidence="3" id="KW-0732">Signal</keyword>
<name>A0A396ZTB5_APHAT</name>
<feature type="chain" id="PRO_5039987476" evidence="3">
    <location>
        <begin position="37"/>
        <end position="268"/>
    </location>
</feature>
<proteinExistence type="predicted"/>
<evidence type="ECO:0000313" key="9">
    <source>
        <dbReference type="EMBL" id="RHZ14994.1"/>
    </source>
</evidence>
<evidence type="ECO:0000313" key="4">
    <source>
        <dbReference type="EMBL" id="RHX98912.1"/>
    </source>
</evidence>
<dbReference type="EMBL" id="QUTF01025302">
    <property type="protein sequence ID" value="RHY83762.1"/>
    <property type="molecule type" value="Genomic_DNA"/>
</dbReference>
<dbReference type="Proteomes" id="UP000283543">
    <property type="component" value="Unassembled WGS sequence"/>
</dbReference>
<evidence type="ECO:0000313" key="8">
    <source>
        <dbReference type="EMBL" id="RHY83762.1"/>
    </source>
</evidence>
<feature type="region of interest" description="Disordered" evidence="1">
    <location>
        <begin position="144"/>
        <end position="174"/>
    </location>
</feature>
<sequence>MHLRVRPPLPTLWHALALYICMLSLFSSSTHMGVSATQVVQYTFDKARAGGVVGSIHVTYDSPHKPTVSITTDIDMSALNMTQVLALHPACEPHIQEFKWYLVVNDVGVVPLVGRGVSIINPIYLPLLWSHVVVEQDLESVDGVATDNPSTCNDTDPVLVPSPSSSSSPPSPPRTLHLSEHLGRLVVQHDGRISQSWQDVPFPSYDQVTPRWSIVLHAVCGDTSPPVVCARVDFELKATNSHVQSKEAHGIVGVAAFVLASSLLLFLT</sequence>
<evidence type="ECO:0000313" key="13">
    <source>
        <dbReference type="Proteomes" id="UP000266239"/>
    </source>
</evidence>
<dbReference type="AlphaFoldDB" id="A0A396ZTB5"/>